<keyword evidence="3" id="KW-1185">Reference proteome</keyword>
<name>A0A512B162_9BACT</name>
<evidence type="ECO:0000259" key="1">
    <source>
        <dbReference type="Pfam" id="PF18962"/>
    </source>
</evidence>
<organism evidence="2 3">
    <name type="scientific">Adhaeribacter aerolatus</name>
    <dbReference type="NCBI Taxonomy" id="670289"/>
    <lineage>
        <taxon>Bacteria</taxon>
        <taxon>Pseudomonadati</taxon>
        <taxon>Bacteroidota</taxon>
        <taxon>Cytophagia</taxon>
        <taxon>Cytophagales</taxon>
        <taxon>Hymenobacteraceae</taxon>
        <taxon>Adhaeribacter</taxon>
    </lineage>
</organism>
<gene>
    <name evidence="2" type="ORF">AAE02nite_33640</name>
</gene>
<sequence length="1023" mass="109702">MNYKPLIRKNKRTLKDLSAMLLWLFILIFLIQYTAQAQATNPALDPNFQVPDVWANGTVTQLLPLPENKTLIRGNFEKVQGQPKVGLARLTTDGLLDNSFTADIAHYTIQVMAAQSDGKILIGGYVKTPNGTQQPAVVRLNPDGTPDQSFFIQLGPNAGGFLLTKILVQPDDKFLLVGAFTVRDSPKQNVVRFNANGAPDANFNLTLVPAIPGQTPAEFMQGIGLQPDNKILLSGFFTSVNGEAIEDLVRLLPDGSVDKTFTGVILGGIHTFAFQPDGKILIAGLFNYNSDLSFVLGRLHPNGTFDTSFDAVEEHDPGHTSYFNTVKAMQLLPDDKILIAGFIHKVNGVDKEAPLVRLHAGGTLDNTFDYQMPFTAFNSFRVLPFGMLVAGTFNKTVGGECIHLARLRSNGSEDGSFNVSLQYRTGAYIAAHPDNKILLYGQFYRAGLLDRASLVRLLADGRLDMSFTPRFESKGPLQLYAVNVLPDGKILVGGNFTKVNGQPRPALAKLNPDGTLDNTANFPDFEGYPDLVPEIRSMLVLPDNRVIVSGIFSKVADKARISLARLNSNGTLDESFNPAVDRGAALRMFYQPGANQNAGKIILAGTLRFTEPGGQSFYKVISRLNPDGSLDNGFALDEKAFTSFNSLALLPDAKILLSGRLGANDPSKLFRLDADGHIETSFNVPLHDANERILAIAPQTDGKIIIGGSFTTVNGTSQTNLARLHANGTVDTEFSVNLSSPAFVSSLLTLPDNNMLLGRYALLPGSGNLPAVQKLLLNSVPPPASDQTITFTEIPDKTLGDASFLLTATASSGLPVSFVVVSGPATLQGNQLTLTGAGEVKVKAVQAGNSAYHAAAVEKAFCIKPVKPTITATGNLLAAAEPANPAYTYQWYLGGTAIPGATAATYPALQTGDYTLTVEVGACISETSAVHRVDKAAEPPATQIVLFPNPTRKDLQVKAGAILSDKILFRLVSGAGTLVWQKEAMVVNKQVAEKINIQELSAGLYVLQINTGSGWSSHKVVKL</sequence>
<feature type="domain" description="Secretion system C-terminal sorting" evidence="1">
    <location>
        <begin position="946"/>
        <end position="1021"/>
    </location>
</feature>
<accession>A0A512B162</accession>
<dbReference type="RefSeq" id="WP_146900258.1">
    <property type="nucleotide sequence ID" value="NZ_BJYS01000026.1"/>
</dbReference>
<dbReference type="Gene3D" id="2.60.40.2700">
    <property type="match status" value="1"/>
</dbReference>
<dbReference type="NCBIfam" id="TIGR04183">
    <property type="entry name" value="Por_Secre_tail"/>
    <property type="match status" value="1"/>
</dbReference>
<dbReference type="InterPro" id="IPR026444">
    <property type="entry name" value="Secre_tail"/>
</dbReference>
<dbReference type="Pfam" id="PF18962">
    <property type="entry name" value="Por_Secre_tail"/>
    <property type="match status" value="1"/>
</dbReference>
<evidence type="ECO:0000313" key="2">
    <source>
        <dbReference type="EMBL" id="GEO05700.1"/>
    </source>
</evidence>
<reference evidence="2 3" key="1">
    <citation type="submission" date="2019-07" db="EMBL/GenBank/DDBJ databases">
        <title>Whole genome shotgun sequence of Adhaeribacter aerolatus NBRC 106133.</title>
        <authorList>
            <person name="Hosoyama A."/>
            <person name="Uohara A."/>
            <person name="Ohji S."/>
            <person name="Ichikawa N."/>
        </authorList>
    </citation>
    <scope>NUCLEOTIDE SEQUENCE [LARGE SCALE GENOMIC DNA]</scope>
    <source>
        <strain evidence="2 3">NBRC 106133</strain>
    </source>
</reference>
<evidence type="ECO:0000313" key="3">
    <source>
        <dbReference type="Proteomes" id="UP000321532"/>
    </source>
</evidence>
<dbReference type="SUPFAM" id="SSF101898">
    <property type="entry name" value="NHL repeat"/>
    <property type="match status" value="1"/>
</dbReference>
<protein>
    <recommendedName>
        <fullName evidence="1">Secretion system C-terminal sorting domain-containing protein</fullName>
    </recommendedName>
</protein>
<dbReference type="InterPro" id="IPR013431">
    <property type="entry name" value="Delta_60_rpt"/>
</dbReference>
<dbReference type="AlphaFoldDB" id="A0A512B162"/>
<dbReference type="Proteomes" id="UP000321532">
    <property type="component" value="Unassembled WGS sequence"/>
</dbReference>
<dbReference type="NCBIfam" id="TIGR02608">
    <property type="entry name" value="delta_60_rpt"/>
    <property type="match status" value="12"/>
</dbReference>
<dbReference type="OrthoDB" id="9805017at2"/>
<dbReference type="Gene3D" id="2.80.10.50">
    <property type="match status" value="5"/>
</dbReference>
<dbReference type="Pfam" id="PF17164">
    <property type="entry name" value="DUF5122"/>
    <property type="match status" value="12"/>
</dbReference>
<dbReference type="SUPFAM" id="SSF63829">
    <property type="entry name" value="Calcium-dependent phosphotriesterase"/>
    <property type="match status" value="1"/>
</dbReference>
<comment type="caution">
    <text evidence="2">The sequence shown here is derived from an EMBL/GenBank/DDBJ whole genome shotgun (WGS) entry which is preliminary data.</text>
</comment>
<proteinExistence type="predicted"/>
<dbReference type="EMBL" id="BJYS01000026">
    <property type="protein sequence ID" value="GEO05700.1"/>
    <property type="molecule type" value="Genomic_DNA"/>
</dbReference>